<dbReference type="GO" id="GO:0016791">
    <property type="term" value="F:phosphatase activity"/>
    <property type="evidence" value="ECO:0007669"/>
    <property type="project" value="TreeGrafter"/>
</dbReference>
<dbReference type="Gene3D" id="3.60.40.10">
    <property type="entry name" value="PPM-type phosphatase domain"/>
    <property type="match status" value="1"/>
</dbReference>
<dbReference type="PANTHER" id="PTHR43156">
    <property type="entry name" value="STAGE II SPORULATION PROTEIN E-RELATED"/>
    <property type="match status" value="1"/>
</dbReference>
<reference evidence="3" key="1">
    <citation type="submission" date="2024-07" db="EMBL/GenBank/DDBJ databases">
        <title>Complete genome sequences of cellulolytic bacteria, Kitasatospora sp. CMC57 and Streptomyces sp. CMC78, isolated from Japanese agricultural soil.</title>
        <authorList>
            <person name="Hashimoto T."/>
            <person name="Ito M."/>
            <person name="Iwamoto M."/>
            <person name="Fukahori D."/>
            <person name="Shoda T."/>
            <person name="Sakoda M."/>
            <person name="Morohoshi T."/>
            <person name="Mitsuboshi M."/>
            <person name="Nishizawa T."/>
        </authorList>
    </citation>
    <scope>NUCLEOTIDE SEQUENCE</scope>
    <source>
        <strain evidence="3">CMC57</strain>
    </source>
</reference>
<dbReference type="AlphaFoldDB" id="A0AB33JPL1"/>
<keyword evidence="1" id="KW-0378">Hydrolase</keyword>
<gene>
    <name evidence="3" type="ORF">KCMC57_15670</name>
</gene>
<dbReference type="Pfam" id="PF07228">
    <property type="entry name" value="SpoIIE"/>
    <property type="match status" value="1"/>
</dbReference>
<dbReference type="InterPro" id="IPR052016">
    <property type="entry name" value="Bact_Sigma-Reg"/>
</dbReference>
<protein>
    <submittedName>
        <fullName evidence="3">PP2C family protein-serine/threonine phosphatase</fullName>
    </submittedName>
</protein>
<dbReference type="InterPro" id="IPR036457">
    <property type="entry name" value="PPM-type-like_dom_sf"/>
</dbReference>
<organism evidence="3">
    <name type="scientific">Kitasatospora sp. CMC57</name>
    <dbReference type="NCBI Taxonomy" id="3231513"/>
    <lineage>
        <taxon>Bacteria</taxon>
        <taxon>Bacillati</taxon>
        <taxon>Actinomycetota</taxon>
        <taxon>Actinomycetes</taxon>
        <taxon>Kitasatosporales</taxon>
        <taxon>Streptomycetaceae</taxon>
        <taxon>Kitasatospora</taxon>
    </lineage>
</organism>
<name>A0AB33JPL1_9ACTN</name>
<dbReference type="RefSeq" id="WP_407987723.1">
    <property type="nucleotide sequence ID" value="NZ_AP035881.2"/>
</dbReference>
<feature type="domain" description="PPM-type phosphatase" evidence="2">
    <location>
        <begin position="184"/>
        <end position="402"/>
    </location>
</feature>
<evidence type="ECO:0000313" key="3">
    <source>
        <dbReference type="EMBL" id="BFP45199.1"/>
    </source>
</evidence>
<proteinExistence type="predicted"/>
<dbReference type="PANTHER" id="PTHR43156:SF2">
    <property type="entry name" value="STAGE II SPORULATION PROTEIN E"/>
    <property type="match status" value="1"/>
</dbReference>
<evidence type="ECO:0000259" key="2">
    <source>
        <dbReference type="SMART" id="SM00331"/>
    </source>
</evidence>
<dbReference type="InterPro" id="IPR001932">
    <property type="entry name" value="PPM-type_phosphatase-like_dom"/>
</dbReference>
<dbReference type="SUPFAM" id="SSF81606">
    <property type="entry name" value="PP2C-like"/>
    <property type="match status" value="1"/>
</dbReference>
<accession>A0AB33JPL1</accession>
<dbReference type="SMART" id="SM00331">
    <property type="entry name" value="PP2C_SIG"/>
    <property type="match status" value="1"/>
</dbReference>
<dbReference type="EMBL" id="AP035881">
    <property type="protein sequence ID" value="BFP45199.1"/>
    <property type="molecule type" value="Genomic_DNA"/>
</dbReference>
<evidence type="ECO:0000256" key="1">
    <source>
        <dbReference type="ARBA" id="ARBA00022801"/>
    </source>
</evidence>
<sequence length="406" mass="42839">MSVEVPGGEPPQGVGDAVLGGVLAGVLEASHRVAPGEVPALVRNAARALGLVEAEAYLADVQQRMLVPLPDAELRRPPGALDVDGTLAGRAYRTRSVETAVGPPGVGWIPMVDGIERIGVLRVGSSLPPGPLPDRARALASLMTLIVVSKSAFSDVFVRTVRTRPMSLQSELLRAFVPPGSIGTRHVTSSAALEPAYEVAGDAFDHSLAEDVFHLTVVDAMGHDLASGGAAAVALAACRSTRRADGTLADIAEAIDTTLSRWIPDRLLTAVIADLDATTGQLAWVNCAHPPPLLIRGGRVVPGALERQAHLPLGIGGRHQPVTVHRARLQPGDRVLVHTDGVTEARSATGDVFGEKRLIDTVVRATASGEPAPEVLRRLMHALLAHRDHDLRDDATVMLVEWHPDR</sequence>